<sequence length="273" mass="31504">MGEGRDNKEVMRVEVLISAMNVEDINFYKKFNLECDALIINQAGKNAYQEVYDDGKKIRMITTDTKGLARSRNLALLNSTADIVIFADDDEVFEDGYLERVKDGFIEYPDVDFFVFKTIVYQDGKEIVKVTEEKNLSFYNCLRYGSVHFVFRREALARANLYLPVMFGAGTNLGSGEDSIFILSAIREGLRVRTNKSLIAKVYNDDSTWFDGYNEKYFYDKGALARALFPRLYKLYIGYFLYAHPEMLREIKKERAREMMLEGAKDFGGYNGK</sequence>
<gene>
    <name evidence="2" type="ORF">LDJ82_07265</name>
</gene>
<name>A0ABS7Z1Z9_9FIRM</name>
<dbReference type="Gene3D" id="3.90.550.10">
    <property type="entry name" value="Spore Coat Polysaccharide Biosynthesis Protein SpsA, Chain A"/>
    <property type="match status" value="1"/>
</dbReference>
<dbReference type="Pfam" id="PF00535">
    <property type="entry name" value="Glycos_transf_2"/>
    <property type="match status" value="1"/>
</dbReference>
<dbReference type="InterPro" id="IPR001173">
    <property type="entry name" value="Glyco_trans_2-like"/>
</dbReference>
<reference evidence="3" key="1">
    <citation type="submission" date="2023-07" db="EMBL/GenBank/DDBJ databases">
        <title>FDA dAtabase for Regulatory Grade micrObial Sequences (FDA-ARGOS): Supporting development and validation of Infectious Disease Dx tests.</title>
        <authorList>
            <person name="Sproer C."/>
            <person name="Gronow S."/>
            <person name="Severitt S."/>
            <person name="Schroder I."/>
            <person name="Tallon L."/>
            <person name="Sadzewicz L."/>
            <person name="Zhao X."/>
            <person name="Boylan J."/>
            <person name="Ott S."/>
            <person name="Bowen H."/>
            <person name="Vavikolanu K."/>
            <person name="Hazen T."/>
            <person name="Aluvathingal J."/>
            <person name="Nadendla S."/>
            <person name="Lowell S."/>
            <person name="Myers T."/>
            <person name="Yan Y."/>
        </authorList>
    </citation>
    <scope>NUCLEOTIDE SEQUENCE [LARGE SCALE GENOMIC DNA]</scope>
    <source>
        <strain evidence="3">FDAARGOS_1538</strain>
    </source>
</reference>
<evidence type="ECO:0000313" key="3">
    <source>
        <dbReference type="Proteomes" id="UP001198374"/>
    </source>
</evidence>
<evidence type="ECO:0000259" key="1">
    <source>
        <dbReference type="Pfam" id="PF00535"/>
    </source>
</evidence>
<dbReference type="Proteomes" id="UP001198374">
    <property type="component" value="Unassembled WGS sequence"/>
</dbReference>
<dbReference type="EMBL" id="JAIWIY010000001">
    <property type="protein sequence ID" value="MCA2096687.1"/>
    <property type="molecule type" value="Genomic_DNA"/>
</dbReference>
<accession>A0ABS7Z1Z9</accession>
<organism evidence="2 3">
    <name type="scientific">Anaerococcus degeneri</name>
    <dbReference type="NCBI Taxonomy" id="361500"/>
    <lineage>
        <taxon>Bacteria</taxon>
        <taxon>Bacillati</taxon>
        <taxon>Bacillota</taxon>
        <taxon>Tissierellia</taxon>
        <taxon>Tissierellales</taxon>
        <taxon>Peptoniphilaceae</taxon>
        <taxon>Anaerococcus</taxon>
    </lineage>
</organism>
<keyword evidence="3" id="KW-1185">Reference proteome</keyword>
<dbReference type="CDD" id="cd00761">
    <property type="entry name" value="Glyco_tranf_GTA_type"/>
    <property type="match status" value="1"/>
</dbReference>
<comment type="caution">
    <text evidence="2">The sequence shown here is derived from an EMBL/GenBank/DDBJ whole genome shotgun (WGS) entry which is preliminary data.</text>
</comment>
<dbReference type="RefSeq" id="WP_225304657.1">
    <property type="nucleotide sequence ID" value="NZ_JAGGLO010000010.1"/>
</dbReference>
<evidence type="ECO:0000313" key="2">
    <source>
        <dbReference type="EMBL" id="MCA2096687.1"/>
    </source>
</evidence>
<dbReference type="SUPFAM" id="SSF53448">
    <property type="entry name" value="Nucleotide-diphospho-sugar transferases"/>
    <property type="match status" value="1"/>
</dbReference>
<feature type="domain" description="Glycosyltransferase 2-like" evidence="1">
    <location>
        <begin position="49"/>
        <end position="150"/>
    </location>
</feature>
<proteinExistence type="predicted"/>
<dbReference type="InterPro" id="IPR029044">
    <property type="entry name" value="Nucleotide-diphossugar_trans"/>
</dbReference>
<protein>
    <submittedName>
        <fullName evidence="2">Glycosyltransferase family 2 protein</fullName>
    </submittedName>
</protein>